<dbReference type="InterPro" id="IPR002110">
    <property type="entry name" value="Ankyrin_rpt"/>
</dbReference>
<dbReference type="PROSITE" id="PS50297">
    <property type="entry name" value="ANK_REP_REGION"/>
    <property type="match status" value="1"/>
</dbReference>
<dbReference type="EMBL" id="JARAOO010000004">
    <property type="protein sequence ID" value="KAJ7972741.1"/>
    <property type="molecule type" value="Genomic_DNA"/>
</dbReference>
<proteinExistence type="predicted"/>
<organism evidence="4 5">
    <name type="scientific">Quillaja saponaria</name>
    <name type="common">Soap bark tree</name>
    <dbReference type="NCBI Taxonomy" id="32244"/>
    <lineage>
        <taxon>Eukaryota</taxon>
        <taxon>Viridiplantae</taxon>
        <taxon>Streptophyta</taxon>
        <taxon>Embryophyta</taxon>
        <taxon>Tracheophyta</taxon>
        <taxon>Spermatophyta</taxon>
        <taxon>Magnoliopsida</taxon>
        <taxon>eudicotyledons</taxon>
        <taxon>Gunneridae</taxon>
        <taxon>Pentapetalae</taxon>
        <taxon>rosids</taxon>
        <taxon>fabids</taxon>
        <taxon>Fabales</taxon>
        <taxon>Quillajaceae</taxon>
        <taxon>Quillaja</taxon>
    </lineage>
</organism>
<dbReference type="GO" id="GO:0005886">
    <property type="term" value="C:plasma membrane"/>
    <property type="evidence" value="ECO:0007669"/>
    <property type="project" value="UniProtKB-SubCell"/>
</dbReference>
<name>A0AAD7VEC2_QUISA</name>
<dbReference type="InterPro" id="IPR036770">
    <property type="entry name" value="Ankyrin_rpt-contain_sf"/>
</dbReference>
<dbReference type="Gene3D" id="1.25.40.20">
    <property type="entry name" value="Ankyrin repeat-containing domain"/>
    <property type="match status" value="2"/>
</dbReference>
<feature type="region of interest" description="Disordered" evidence="3">
    <location>
        <begin position="398"/>
        <end position="445"/>
    </location>
</feature>
<dbReference type="AlphaFoldDB" id="A0AAD7VEC2"/>
<comment type="caution">
    <text evidence="4">The sequence shown here is derived from an EMBL/GenBank/DDBJ whole genome shotgun (WGS) entry which is preliminary data.</text>
</comment>
<dbReference type="Proteomes" id="UP001163823">
    <property type="component" value="Chromosome 4"/>
</dbReference>
<keyword evidence="5" id="KW-1185">Reference proteome</keyword>
<dbReference type="SUPFAM" id="SSF48403">
    <property type="entry name" value="Ankyrin repeat"/>
    <property type="match status" value="2"/>
</dbReference>
<evidence type="ECO:0000313" key="5">
    <source>
        <dbReference type="Proteomes" id="UP001163823"/>
    </source>
</evidence>
<feature type="repeat" description="ANK" evidence="2">
    <location>
        <begin position="57"/>
        <end position="89"/>
    </location>
</feature>
<dbReference type="PROSITE" id="PS50088">
    <property type="entry name" value="ANK_REPEAT"/>
    <property type="match status" value="1"/>
</dbReference>
<gene>
    <name evidence="4" type="ORF">O6P43_010586</name>
</gene>
<evidence type="ECO:0000256" key="2">
    <source>
        <dbReference type="PROSITE-ProRule" id="PRU00023"/>
    </source>
</evidence>
<protein>
    <submittedName>
        <fullName evidence="4">Ankyrin repeat-containing protein</fullName>
    </submittedName>
</protein>
<dbReference type="PANTHER" id="PTHR24177">
    <property type="entry name" value="CASKIN"/>
    <property type="match status" value="1"/>
</dbReference>
<accession>A0AAD7VEC2</accession>
<keyword evidence="2" id="KW-0040">ANK repeat</keyword>
<evidence type="ECO:0000313" key="4">
    <source>
        <dbReference type="EMBL" id="KAJ7972741.1"/>
    </source>
</evidence>
<dbReference type="SMART" id="SM00248">
    <property type="entry name" value="ANK"/>
    <property type="match status" value="6"/>
</dbReference>
<evidence type="ECO:0000256" key="1">
    <source>
        <dbReference type="ARBA" id="ARBA00004413"/>
    </source>
</evidence>
<comment type="subcellular location">
    <subcellularLocation>
        <location evidence="1">Cell membrane</location>
        <topology evidence="1">Peripheral membrane protein</topology>
        <orientation evidence="1">Cytoplasmic side</orientation>
    </subcellularLocation>
</comment>
<dbReference type="KEGG" id="qsa:O6P43_010586"/>
<dbReference type="Pfam" id="PF12796">
    <property type="entry name" value="Ank_2"/>
    <property type="match status" value="2"/>
</dbReference>
<evidence type="ECO:0000256" key="3">
    <source>
        <dbReference type="SAM" id="MobiDB-lite"/>
    </source>
</evidence>
<dbReference type="PANTHER" id="PTHR24177:SF103">
    <property type="entry name" value="PGG DOMAIN-CONTAINING PROTEIN"/>
    <property type="match status" value="1"/>
</dbReference>
<sequence length="587" mass="66794">MDPTFTRETSKSTPSTTLSDSEIKQNLYHFALKSEWEEVIEIYKNHGWTHTSKITRSGDTALHVAVIDGKYNFVKQLVDVITGLNPANAKKALGIQNERGNTPLHFAASRGYVEMCIWIAQFDPSLVGSRNNEGETPLFLAALHGHKDAFLFLHTTCPDKIIQHCRRNGGQTILHCTIQREYFDLAIHIISLYEELVNLVDEKGVTPLHVLASKPSAFRSGNHLQWWTNIIYHCIIVDPLNVVIPKDVQSWTKKGITSDEKKPSFPENYRTCFGFFKLLSTCAQVVTHGKQGKEDVVADTENQVAVGGQGLHAPASRNFPDTENQIAVGEKGHHAPAYRNFPENYATCYELLKSAYMEVLGLTGFGLAGIRKIKEKNTWSYQIMDELLQRNTMYSFTEDGSKPLTQSEEEGETNPYNLKPEVETNPSDERNKINPVKQGSPQDGEAKITPILEAAKNGVVEMVDRILDLFPVSTHDTTVDRKNILLVAVENRQPRIFQILMKKSFFNNLIQSVDSNENTVLHYAAMLSKYKPWQIPGSALQMQWEIKWYEFVKEYVPQHFLFQNNKEEKNPGDIFTEDHNEPRERRR</sequence>
<reference evidence="4" key="1">
    <citation type="journal article" date="2023" name="Science">
        <title>Elucidation of the pathway for biosynthesis of saponin adjuvants from the soapbark tree.</title>
        <authorList>
            <person name="Reed J."/>
            <person name="Orme A."/>
            <person name="El-Demerdash A."/>
            <person name="Owen C."/>
            <person name="Martin L.B.B."/>
            <person name="Misra R.C."/>
            <person name="Kikuchi S."/>
            <person name="Rejzek M."/>
            <person name="Martin A.C."/>
            <person name="Harkess A."/>
            <person name="Leebens-Mack J."/>
            <person name="Louveau T."/>
            <person name="Stephenson M.J."/>
            <person name="Osbourn A."/>
        </authorList>
    </citation>
    <scope>NUCLEOTIDE SEQUENCE</scope>
    <source>
        <strain evidence="4">S10</strain>
    </source>
</reference>